<feature type="compositionally biased region" description="Basic and acidic residues" evidence="1">
    <location>
        <begin position="33"/>
        <end position="56"/>
    </location>
</feature>
<organism evidence="3 4">
    <name type="scientific">Litoreibacter roseus</name>
    <dbReference type="NCBI Taxonomy" id="2601869"/>
    <lineage>
        <taxon>Bacteria</taxon>
        <taxon>Pseudomonadati</taxon>
        <taxon>Pseudomonadota</taxon>
        <taxon>Alphaproteobacteria</taxon>
        <taxon>Rhodobacterales</taxon>
        <taxon>Roseobacteraceae</taxon>
        <taxon>Litoreibacter</taxon>
    </lineage>
</organism>
<sequence length="56" mass="5793">MDVANFGIILAAITICAVIAFALASRAKVKSRMANEDAPKSTLASDKRSDGKPADA</sequence>
<dbReference type="EMBL" id="BLJE01000003">
    <property type="protein sequence ID" value="GFE65960.1"/>
    <property type="molecule type" value="Genomic_DNA"/>
</dbReference>
<reference evidence="3 4" key="1">
    <citation type="submission" date="2019-12" db="EMBL/GenBank/DDBJ databases">
        <title>Litoreibacter badius sp. nov., a novel bacteriochlorophyll a-containing bacterium in the genus Litoreibacter.</title>
        <authorList>
            <person name="Kanamuro M."/>
            <person name="Takabe Y."/>
            <person name="Mori K."/>
            <person name="Takaichi S."/>
            <person name="Hanada S."/>
        </authorList>
    </citation>
    <scope>NUCLEOTIDE SEQUENCE [LARGE SCALE GENOMIC DNA]</scope>
    <source>
        <strain evidence="3 4">K6</strain>
    </source>
</reference>
<keyword evidence="2" id="KW-0472">Membrane</keyword>
<dbReference type="RefSeq" id="WP_174239127.1">
    <property type="nucleotide sequence ID" value="NZ_BLJE01000003.1"/>
</dbReference>
<keyword evidence="2" id="KW-0812">Transmembrane</keyword>
<evidence type="ECO:0000313" key="3">
    <source>
        <dbReference type="EMBL" id="GFE65960.1"/>
    </source>
</evidence>
<evidence type="ECO:0000313" key="4">
    <source>
        <dbReference type="Proteomes" id="UP000436822"/>
    </source>
</evidence>
<evidence type="ECO:0000256" key="2">
    <source>
        <dbReference type="SAM" id="Phobius"/>
    </source>
</evidence>
<dbReference type="Proteomes" id="UP000436822">
    <property type="component" value="Unassembled WGS sequence"/>
</dbReference>
<protein>
    <submittedName>
        <fullName evidence="3">Uncharacterized protein</fullName>
    </submittedName>
</protein>
<dbReference type="AlphaFoldDB" id="A0A6N6JJF0"/>
<feature type="transmembrane region" description="Helical" evidence="2">
    <location>
        <begin position="6"/>
        <end position="24"/>
    </location>
</feature>
<proteinExistence type="predicted"/>
<comment type="caution">
    <text evidence="3">The sequence shown here is derived from an EMBL/GenBank/DDBJ whole genome shotgun (WGS) entry which is preliminary data.</text>
</comment>
<keyword evidence="4" id="KW-1185">Reference proteome</keyword>
<evidence type="ECO:0000256" key="1">
    <source>
        <dbReference type="SAM" id="MobiDB-lite"/>
    </source>
</evidence>
<keyword evidence="2" id="KW-1133">Transmembrane helix</keyword>
<name>A0A6N6JJF0_9RHOB</name>
<gene>
    <name evidence="3" type="ORF">KIN_30340</name>
</gene>
<accession>A0A6N6JJF0</accession>
<feature type="region of interest" description="Disordered" evidence="1">
    <location>
        <begin position="30"/>
        <end position="56"/>
    </location>
</feature>